<dbReference type="Gene3D" id="3.30.360.10">
    <property type="entry name" value="Dihydrodipicolinate Reductase, domain 2"/>
    <property type="match status" value="1"/>
</dbReference>
<dbReference type="PANTHER" id="PTHR43249:SF1">
    <property type="entry name" value="D-GLUCOSIDE 3-DEHYDROGENASE"/>
    <property type="match status" value="1"/>
</dbReference>
<dbReference type="Pfam" id="PF02894">
    <property type="entry name" value="GFO_IDH_MocA_C"/>
    <property type="match status" value="1"/>
</dbReference>
<dbReference type="GO" id="GO:0000166">
    <property type="term" value="F:nucleotide binding"/>
    <property type="evidence" value="ECO:0007669"/>
    <property type="project" value="InterPro"/>
</dbReference>
<gene>
    <name evidence="3" type="primary">wbpB</name>
    <name evidence="3" type="ORF">NCTC13102_00870</name>
</gene>
<dbReference type="InterPro" id="IPR052515">
    <property type="entry name" value="Gfo/Idh/MocA_Oxidoreductase"/>
</dbReference>
<dbReference type="InterPro" id="IPR000683">
    <property type="entry name" value="Gfo/Idh/MocA-like_OxRdtase_N"/>
</dbReference>
<dbReference type="GO" id="GO:0016491">
    <property type="term" value="F:oxidoreductase activity"/>
    <property type="evidence" value="ECO:0007669"/>
    <property type="project" value="UniProtKB-KW"/>
</dbReference>
<protein>
    <submittedName>
        <fullName evidence="3">Lipopolysaccharide biosynthesis protein wbpB</fullName>
        <ecNumber evidence="3">1.-.-.-</ecNumber>
    </submittedName>
</protein>
<feature type="domain" description="Gfo/Idh/MocA-like oxidoreductase C-terminal" evidence="2">
    <location>
        <begin position="158"/>
        <end position="234"/>
    </location>
</feature>
<organism evidence="3 4">
    <name type="scientific">Helicobacter fennelliae</name>
    <dbReference type="NCBI Taxonomy" id="215"/>
    <lineage>
        <taxon>Bacteria</taxon>
        <taxon>Pseudomonadati</taxon>
        <taxon>Campylobacterota</taxon>
        <taxon>Epsilonproteobacteria</taxon>
        <taxon>Campylobacterales</taxon>
        <taxon>Helicobacteraceae</taxon>
        <taxon>Helicobacter</taxon>
    </lineage>
</organism>
<dbReference type="Gene3D" id="3.40.50.720">
    <property type="entry name" value="NAD(P)-binding Rossmann-like Domain"/>
    <property type="match status" value="1"/>
</dbReference>
<dbReference type="SUPFAM" id="SSF55347">
    <property type="entry name" value="Glyceraldehyde-3-phosphate dehydrogenase-like, C-terminal domain"/>
    <property type="match status" value="1"/>
</dbReference>
<name>A0A2X3BCR8_9HELI</name>
<reference evidence="3 4" key="1">
    <citation type="submission" date="2018-06" db="EMBL/GenBank/DDBJ databases">
        <authorList>
            <consortium name="Pathogen Informatics"/>
            <person name="Doyle S."/>
        </authorList>
    </citation>
    <scope>NUCLEOTIDE SEQUENCE [LARGE SCALE GENOMIC DNA]</scope>
    <source>
        <strain evidence="3 4">NCTC13102</strain>
    </source>
</reference>
<dbReference type="AlphaFoldDB" id="A0A2X3BCR8"/>
<dbReference type="EC" id="1.-.-.-" evidence="3"/>
<dbReference type="EMBL" id="UAWL01000006">
    <property type="protein sequence ID" value="SQB98413.1"/>
    <property type="molecule type" value="Genomic_DNA"/>
</dbReference>
<evidence type="ECO:0000259" key="2">
    <source>
        <dbReference type="Pfam" id="PF02894"/>
    </source>
</evidence>
<dbReference type="InterPro" id="IPR004104">
    <property type="entry name" value="Gfo/Idh/MocA-like_OxRdtase_C"/>
</dbReference>
<proteinExistence type="predicted"/>
<sequence>MYHFGIIGVGGYIAPRHLQAIKQTNNTLICALDKHDSVGILDSYFPNAYFFTQKEQFVRYIEQYTKSKKTKEAKKALDFISICSPNHLHNVHIKLALNLNAHAICEKPLVLSPSQLEKLESIQSPNKIYTILQLRLHPSVIALKHHITSMLKSNPNQVFDITLSYITARGHWYFSSWKGNQHKSGGIISNIGIHFFDMLSFVFGGFQSSTLHILREDCASGVLELEHARVRWFLSINQNHLPTEAKAHNKRVYRSIQIQNQEFEFSQGFEDLHTQSYKEILAGRGFEAKEAKEAILITYHIRHQAISPFRDDYHPLCKQT</sequence>
<dbReference type="Pfam" id="PF01408">
    <property type="entry name" value="GFO_IDH_MocA"/>
    <property type="match status" value="1"/>
</dbReference>
<dbReference type="PANTHER" id="PTHR43249">
    <property type="entry name" value="UDP-N-ACETYL-2-AMINO-2-DEOXY-D-GLUCURONATE OXIDASE"/>
    <property type="match status" value="1"/>
</dbReference>
<feature type="domain" description="Gfo/Idh/MocA-like oxidoreductase N-terminal" evidence="1">
    <location>
        <begin position="3"/>
        <end position="119"/>
    </location>
</feature>
<evidence type="ECO:0000313" key="4">
    <source>
        <dbReference type="Proteomes" id="UP000250166"/>
    </source>
</evidence>
<keyword evidence="3" id="KW-0560">Oxidoreductase</keyword>
<evidence type="ECO:0000259" key="1">
    <source>
        <dbReference type="Pfam" id="PF01408"/>
    </source>
</evidence>
<dbReference type="InterPro" id="IPR036291">
    <property type="entry name" value="NAD(P)-bd_dom_sf"/>
</dbReference>
<dbReference type="RefSeq" id="WP_023947863.1">
    <property type="nucleotide sequence ID" value="NZ_JAERIV010000008.1"/>
</dbReference>
<dbReference type="SUPFAM" id="SSF51735">
    <property type="entry name" value="NAD(P)-binding Rossmann-fold domains"/>
    <property type="match status" value="1"/>
</dbReference>
<evidence type="ECO:0000313" key="3">
    <source>
        <dbReference type="EMBL" id="SQB98413.1"/>
    </source>
</evidence>
<accession>A0A2X3BCR8</accession>
<dbReference type="Proteomes" id="UP000250166">
    <property type="component" value="Unassembled WGS sequence"/>
</dbReference>